<dbReference type="Proteomes" id="UP000064189">
    <property type="component" value="Unassembled WGS sequence"/>
</dbReference>
<dbReference type="CDD" id="cd24007">
    <property type="entry name" value="ASKHA_NBD_eukNAGK-like"/>
    <property type="match status" value="1"/>
</dbReference>
<gene>
    <name evidence="2" type="ORF">AS888_01480</name>
</gene>
<evidence type="ECO:0000313" key="3">
    <source>
        <dbReference type="Proteomes" id="UP000064189"/>
    </source>
</evidence>
<evidence type="ECO:0000259" key="1">
    <source>
        <dbReference type="Pfam" id="PF01869"/>
    </source>
</evidence>
<feature type="domain" description="ATPase BadF/BadG/BcrA/BcrD type" evidence="1">
    <location>
        <begin position="5"/>
        <end position="262"/>
    </location>
</feature>
<dbReference type="PANTHER" id="PTHR43190">
    <property type="entry name" value="N-ACETYL-D-GLUCOSAMINE KINASE"/>
    <property type="match status" value="1"/>
</dbReference>
<dbReference type="InterPro" id="IPR052519">
    <property type="entry name" value="Euk-type_GlcNAc_Kinase"/>
</dbReference>
<dbReference type="InterPro" id="IPR043129">
    <property type="entry name" value="ATPase_NBD"/>
</dbReference>
<dbReference type="Gene3D" id="3.30.420.40">
    <property type="match status" value="2"/>
</dbReference>
<evidence type="ECO:0000313" key="2">
    <source>
        <dbReference type="EMBL" id="KWW11236.1"/>
    </source>
</evidence>
<name>A0A109MSC5_9BACI</name>
<dbReference type="SUPFAM" id="SSF53067">
    <property type="entry name" value="Actin-like ATPase domain"/>
    <property type="match status" value="2"/>
</dbReference>
<dbReference type="AlphaFoldDB" id="A0A109MSC5"/>
<accession>A0A109MSC5</accession>
<keyword evidence="3" id="KW-1185">Reference proteome</keyword>
<proteinExistence type="predicted"/>
<dbReference type="InterPro" id="IPR002731">
    <property type="entry name" value="ATPase_BadF"/>
</dbReference>
<dbReference type="EMBL" id="LNNH01000055">
    <property type="protein sequence ID" value="KWW11236.1"/>
    <property type="molecule type" value="Genomic_DNA"/>
</dbReference>
<reference evidence="2 3" key="1">
    <citation type="submission" date="2015-11" db="EMBL/GenBank/DDBJ databases">
        <title>Genome Sequence of Bacillus simplex strain VanAntwerpen2.</title>
        <authorList>
            <person name="Couger M.B."/>
        </authorList>
    </citation>
    <scope>NUCLEOTIDE SEQUENCE [LARGE SCALE GENOMIC DNA]</scope>
    <source>
        <strain evidence="2 3">VanAntwerpen02</strain>
    </source>
</reference>
<organism evidence="2 3">
    <name type="scientific">Peribacillus simplex</name>
    <dbReference type="NCBI Taxonomy" id="1478"/>
    <lineage>
        <taxon>Bacteria</taxon>
        <taxon>Bacillati</taxon>
        <taxon>Bacillota</taxon>
        <taxon>Bacilli</taxon>
        <taxon>Bacillales</taxon>
        <taxon>Bacillaceae</taxon>
        <taxon>Peribacillus</taxon>
    </lineage>
</organism>
<sequence length="298" mass="31614">MNYIIGVDGGGTKTEAVAYGVAGNIISESKAGYGNLLINEEHAITNIIQAIEQCKAPIENGKCLYICLGLAGYGGVKNPQGIKSALTKAFNIPFTIVNDGIIAHAALLKGKDGVLTISGTGAVSIGTHDGAVEQAGGWGHLLGDEGSGYWIAMKAFINMTKEDDEGLEQSQLTGALLSKLGFQRVGDLKKFIYSATKADIAAFVPLIVEQAEASDEISEKILIQAGYHLAKNALDVCRKLNVGENVTIAMKGSILTQVRLVQSSFIEHIQLEKPDVNFIVDEVSSTLGCYYIAVKHIS</sequence>
<dbReference type="PANTHER" id="PTHR43190:SF3">
    <property type="entry name" value="N-ACETYL-D-GLUCOSAMINE KINASE"/>
    <property type="match status" value="1"/>
</dbReference>
<dbReference type="Pfam" id="PF01869">
    <property type="entry name" value="BcrAD_BadFG"/>
    <property type="match status" value="1"/>
</dbReference>
<comment type="caution">
    <text evidence="2">The sequence shown here is derived from an EMBL/GenBank/DDBJ whole genome shotgun (WGS) entry which is preliminary data.</text>
</comment>
<protein>
    <submittedName>
        <fullName evidence="2">ATPase</fullName>
    </submittedName>
</protein>
<dbReference type="RefSeq" id="WP_061144180.1">
    <property type="nucleotide sequence ID" value="NZ_LNNH01000055.1"/>
</dbReference>